<dbReference type="InterPro" id="IPR005312">
    <property type="entry name" value="DUF1759"/>
</dbReference>
<dbReference type="Pfam" id="PF03564">
    <property type="entry name" value="DUF1759"/>
    <property type="match status" value="1"/>
</dbReference>
<evidence type="ECO:0000256" key="1">
    <source>
        <dbReference type="SAM" id="Coils"/>
    </source>
</evidence>
<dbReference type="RefSeq" id="XP_024881788.1">
    <property type="nucleotide sequence ID" value="XM_025026020.1"/>
</dbReference>
<dbReference type="PANTHER" id="PTHR47331">
    <property type="entry name" value="PHD-TYPE DOMAIN-CONTAINING PROTEIN"/>
    <property type="match status" value="1"/>
</dbReference>
<sequence length="1361" mass="154997">MDNCKKLRKTARAAFTRTYNWLSTNISRDAAIEDIQAQFALLKDKASEIEDLNDKLQQSLLDQEEMTDQDLEEESATCDEYRLKYYRIKTQVTNLMQPMPPIANDGEAVQPRNRRDNEQAIQDKRFKLPKIELQKFSGELREWLQFWSLFKNIHEDQQITKEDKFQYLVQAMVKDSRASDLVNSYPPIAENYDKVIDSLKSRFGKSDLLIELYVRELLKLVLNNTTKSGKKPSVGNLFDKLETQLRALESLGVTTEMCAAMLYPLVESLLPEETLRVWQRSPASSGATVAKDRLTNLMSFLALAKEVQAEQRIEMVVSGFGITSEAKVKDRNKRTKQEASETPTAAGLLTVNETIDSKCIFCDERHNCVNCEKAKKLSLAERQEIVKEKRACFCCAKIGHNLKSCCYKGKCAWCGHRHILLLCRSVASNTSSSGSKAKTDTQQKDVVENLSNLSSGPEVFMQTLMVKVYNDNQEQLIRAVVDSGSHHSYISADVAAKMQFKETGNRTMIHSLFGGVSTQPLDHKRYLVCLRSLDGGYACNFNAFEQNKICVNIPRVTGGSWIKELSRKSINLTDANHDEVPISLLIGADVAGKLLTGRIVQLDNGVTAVDTKFGWTIMGKNPSHVCQHNDSVAIAFSMYVDEAKIEDLWNLDVLGIQDPIQKSTKEQHQENVLKGFRHSTIINEQGRYEVCLPWKENHPTLPMNRATAERRLESTIKKLKQDGLYQAYDDVFQDWLNDGIIEELSSNEAKDYGHYLPHRHVVKKNSTTRIRPVFDASSRERRGPSLNQCLETGPNFIELIPELLLRFRLQKFGVIADIRKAFLQISVSKQDRDVMKFLWKRRPEDTEFVVYRHCRVVFGVSSSPFLLGATIDLHLENIARDLPKEEINLIRDLAKSFYVDNSITSHPTVDEVKGFKEKATLYMSKGGFDLRGWEYSGDMNPSTETPVLGLVWDKGEDILKISGHCLQPRIPEVVTKRKILAATQKVFDPIGIVCPVLLCPKLILQALWTKQTNWDETVDEETGAAFVKWLRDLELLREVRIPRWAFGGTNNFLSLHLFVDASQAAYAAVIFVRVVCGQGIKVHLVQAKSRLAPLGKPTIPRLELMGAVIGARLLCSTIKYLNRPEVKVYCWTDSSTVLAWIKRESQWATFVWRRVQEIRQLTEPDDWRHVPGDLNPADLPSRGCSARKLIKTKWWLGPQWLSRPEEEWPLSDAKIDEDAVRSEMKKGTVRSKVVQISSVLVANATGHESRASGEMMIPDTSYEGILRRLAWIMRFVANCRLEASKRVRSYLRVKEVTAAELKLIRMVQRESFFGFKDSRMKLMNTYLDEDGIIRLKSPVANRDDTMDFRHPILLDSRHSLI</sequence>
<dbReference type="Proteomes" id="UP000504618">
    <property type="component" value="Unplaced"/>
</dbReference>
<dbReference type="GO" id="GO:0071897">
    <property type="term" value="P:DNA biosynthetic process"/>
    <property type="evidence" value="ECO:0007669"/>
    <property type="project" value="UniProtKB-ARBA"/>
</dbReference>
<evidence type="ECO:0000313" key="3">
    <source>
        <dbReference type="RefSeq" id="XP_024881788.1"/>
    </source>
</evidence>
<keyword evidence="2" id="KW-1185">Reference proteome</keyword>
<dbReference type="InterPro" id="IPR043502">
    <property type="entry name" value="DNA/RNA_pol_sf"/>
</dbReference>
<dbReference type="Gene3D" id="3.30.70.270">
    <property type="match status" value="1"/>
</dbReference>
<dbReference type="SUPFAM" id="SSF56672">
    <property type="entry name" value="DNA/RNA polymerases"/>
    <property type="match status" value="1"/>
</dbReference>
<name>A0A6J1QIV3_9HYME</name>
<dbReference type="GeneID" id="112461010"/>
<reference evidence="3" key="1">
    <citation type="submission" date="2025-08" db="UniProtKB">
        <authorList>
            <consortium name="RefSeq"/>
        </authorList>
    </citation>
    <scope>IDENTIFICATION</scope>
    <source>
        <tissue evidence="3">Whole body</tissue>
    </source>
</reference>
<dbReference type="PANTHER" id="PTHR47331:SF1">
    <property type="entry name" value="GAG-LIKE PROTEIN"/>
    <property type="match status" value="1"/>
</dbReference>
<dbReference type="InterPro" id="IPR043128">
    <property type="entry name" value="Rev_trsase/Diguanyl_cyclase"/>
</dbReference>
<keyword evidence="1" id="KW-0175">Coiled coil</keyword>
<dbReference type="InterPro" id="IPR008042">
    <property type="entry name" value="Retrotrans_Pao"/>
</dbReference>
<proteinExistence type="predicted"/>
<gene>
    <name evidence="3" type="primary">LOC112461010</name>
</gene>
<dbReference type="Pfam" id="PF05380">
    <property type="entry name" value="Peptidase_A17"/>
    <property type="match status" value="1"/>
</dbReference>
<protein>
    <submittedName>
        <fullName evidence="3">Uncharacterized protein LOC112461010 isoform X2</fullName>
    </submittedName>
</protein>
<feature type="coiled-coil region" evidence="1">
    <location>
        <begin position="32"/>
        <end position="69"/>
    </location>
</feature>
<dbReference type="Gene3D" id="3.10.10.10">
    <property type="entry name" value="HIV Type 1 Reverse Transcriptase, subunit A, domain 1"/>
    <property type="match status" value="1"/>
</dbReference>
<evidence type="ECO:0000313" key="2">
    <source>
        <dbReference type="Proteomes" id="UP000504618"/>
    </source>
</evidence>
<organism evidence="2 3">
    <name type="scientific">Temnothorax curvispinosus</name>
    <dbReference type="NCBI Taxonomy" id="300111"/>
    <lineage>
        <taxon>Eukaryota</taxon>
        <taxon>Metazoa</taxon>
        <taxon>Ecdysozoa</taxon>
        <taxon>Arthropoda</taxon>
        <taxon>Hexapoda</taxon>
        <taxon>Insecta</taxon>
        <taxon>Pterygota</taxon>
        <taxon>Neoptera</taxon>
        <taxon>Endopterygota</taxon>
        <taxon>Hymenoptera</taxon>
        <taxon>Apocrita</taxon>
        <taxon>Aculeata</taxon>
        <taxon>Formicoidea</taxon>
        <taxon>Formicidae</taxon>
        <taxon>Myrmicinae</taxon>
        <taxon>Temnothorax</taxon>
    </lineage>
</organism>
<accession>A0A6J1QIV3</accession>